<evidence type="ECO:0000256" key="8">
    <source>
        <dbReference type="RuleBase" id="RU004395"/>
    </source>
</evidence>
<feature type="binding site" evidence="7">
    <location>
        <position position="42"/>
    </location>
    <ligand>
        <name>a divalent metal cation</name>
        <dbReference type="ChEBI" id="CHEBI:60240"/>
    </ligand>
</feature>
<organism evidence="10 11">
    <name type="scientific">Ezakiella coagulans</name>
    <dbReference type="NCBI Taxonomy" id="46507"/>
    <lineage>
        <taxon>Bacteria</taxon>
        <taxon>Bacillati</taxon>
        <taxon>Bacillota</taxon>
        <taxon>Tissierellia</taxon>
        <taxon>Ezakiella</taxon>
    </lineage>
</organism>
<proteinExistence type="inferred from homology"/>
<feature type="binding site" evidence="7">
    <location>
        <position position="8"/>
    </location>
    <ligand>
        <name>a divalent metal cation</name>
        <dbReference type="ChEBI" id="CHEBI:60240"/>
    </ligand>
</feature>
<keyword evidence="6 7" id="KW-0456">Lyase</keyword>
<dbReference type="HAMAP" id="MF_00107">
    <property type="entry name" value="IspF"/>
    <property type="match status" value="1"/>
</dbReference>
<dbReference type="Gene3D" id="3.30.1330.50">
    <property type="entry name" value="2-C-methyl-D-erythritol 2,4-cyclodiphosphate synthase"/>
    <property type="match status" value="1"/>
</dbReference>
<evidence type="ECO:0000256" key="3">
    <source>
        <dbReference type="ARBA" id="ARBA00012579"/>
    </source>
</evidence>
<dbReference type="GO" id="GO:0008685">
    <property type="term" value="F:2-C-methyl-D-erythritol 2,4-cyclodiphosphate synthase activity"/>
    <property type="evidence" value="ECO:0007669"/>
    <property type="project" value="UniProtKB-UniRule"/>
</dbReference>
<comment type="function">
    <text evidence="7">Involved in the biosynthesis of isopentenyl diphosphate (IPP) and dimethylallyl diphosphate (DMAPP), two major building blocks of isoprenoid compounds. Catalyzes the conversion of 4-diphosphocytidyl-2-C-methyl-D-erythritol 2-phosphate (CDP-ME2P) to 2-C-methyl-D-erythritol 2,4-cyclodiphosphate (ME-CPP) with a corresponding release of cytidine 5-monophosphate (CMP).</text>
</comment>
<evidence type="ECO:0000256" key="6">
    <source>
        <dbReference type="ARBA" id="ARBA00023239"/>
    </source>
</evidence>
<dbReference type="UniPathway" id="UPA00056">
    <property type="reaction ID" value="UER00095"/>
</dbReference>
<comment type="subunit">
    <text evidence="7">Homotrimer.</text>
</comment>
<evidence type="ECO:0000259" key="9">
    <source>
        <dbReference type="Pfam" id="PF02542"/>
    </source>
</evidence>
<dbReference type="InterPro" id="IPR020555">
    <property type="entry name" value="MECDP_synthase_CS"/>
</dbReference>
<evidence type="ECO:0000256" key="1">
    <source>
        <dbReference type="ARBA" id="ARBA00000200"/>
    </source>
</evidence>
<dbReference type="InterPro" id="IPR003526">
    <property type="entry name" value="MECDP_synthase"/>
</dbReference>
<keyword evidence="5 7" id="KW-0414">Isoprene biosynthesis</keyword>
<comment type="caution">
    <text evidence="10">The sequence shown here is derived from an EMBL/GenBank/DDBJ whole genome shotgun (WGS) entry which is preliminary data.</text>
</comment>
<comment type="pathway">
    <text evidence="2 7">Isoprenoid biosynthesis; isopentenyl diphosphate biosynthesis via DXP pathway; isopentenyl diphosphate from 1-deoxy-D-xylulose 5-phosphate: step 4/6.</text>
</comment>
<dbReference type="Proteomes" id="UP000245793">
    <property type="component" value="Unassembled WGS sequence"/>
</dbReference>
<dbReference type="EMBL" id="QEKV01000015">
    <property type="protein sequence ID" value="PVY88767.1"/>
    <property type="molecule type" value="Genomic_DNA"/>
</dbReference>
<feature type="domain" description="2-C-methyl-D-erythritol 2,4-cyclodiphosphate synthase" evidence="9">
    <location>
        <begin position="1"/>
        <end position="154"/>
    </location>
</feature>
<dbReference type="PANTHER" id="PTHR43181:SF1">
    <property type="entry name" value="2-C-METHYL-D-ERYTHRITOL 2,4-CYCLODIPHOSPHATE SYNTHASE, CHLOROPLASTIC"/>
    <property type="match status" value="1"/>
</dbReference>
<keyword evidence="4 7" id="KW-0479">Metal-binding</keyword>
<reference evidence="10 11" key="1">
    <citation type="submission" date="2018-04" db="EMBL/GenBank/DDBJ databases">
        <title>Genomic Encyclopedia of Type Strains, Phase IV (KMG-IV): sequencing the most valuable type-strain genomes for metagenomic binning, comparative biology and taxonomic classification.</title>
        <authorList>
            <person name="Goeker M."/>
        </authorList>
    </citation>
    <scope>NUCLEOTIDE SEQUENCE [LARGE SCALE GENOMIC DNA]</scope>
    <source>
        <strain evidence="10 11">DSM 20705</strain>
    </source>
</reference>
<comment type="caution">
    <text evidence="7">Lacks conserved residue(s) required for the propagation of feature annotation.</text>
</comment>
<dbReference type="RefSeq" id="WP_034548128.1">
    <property type="nucleotide sequence ID" value="NZ_CAUPJO010000014.1"/>
</dbReference>
<gene>
    <name evidence="7" type="primary">ispF</name>
    <name evidence="10" type="ORF">C7381_1156</name>
</gene>
<comment type="cofactor">
    <cofactor evidence="7">
        <name>a divalent metal cation</name>
        <dbReference type="ChEBI" id="CHEBI:60240"/>
    </cofactor>
    <text evidence="7">Binds 1 divalent metal cation per subunit.</text>
</comment>
<evidence type="ECO:0000313" key="11">
    <source>
        <dbReference type="Proteomes" id="UP000245793"/>
    </source>
</evidence>
<dbReference type="NCBIfam" id="TIGR00151">
    <property type="entry name" value="ispF"/>
    <property type="match status" value="1"/>
</dbReference>
<dbReference type="GO" id="GO:0019288">
    <property type="term" value="P:isopentenyl diphosphate biosynthetic process, methylerythritol 4-phosphate pathway"/>
    <property type="evidence" value="ECO:0007669"/>
    <property type="project" value="UniProtKB-UniRule"/>
</dbReference>
<evidence type="ECO:0000313" key="10">
    <source>
        <dbReference type="EMBL" id="PVY88767.1"/>
    </source>
</evidence>
<evidence type="ECO:0000256" key="7">
    <source>
        <dbReference type="HAMAP-Rule" id="MF_00107"/>
    </source>
</evidence>
<dbReference type="PROSITE" id="PS01350">
    <property type="entry name" value="ISPF"/>
    <property type="match status" value="1"/>
</dbReference>
<feature type="site" description="Transition state stabilizer" evidence="7">
    <location>
        <position position="133"/>
    </location>
</feature>
<protein>
    <recommendedName>
        <fullName evidence="3 7">2-C-methyl-D-erythritol 2,4-cyclodiphosphate synthase</fullName>
        <shortName evidence="7">MECDP-synthase</shortName>
        <shortName evidence="7">MECPP-synthase</shortName>
        <shortName evidence="7">MECPS</shortName>
        <ecNumber evidence="3 7">4.6.1.12</ecNumber>
    </recommendedName>
</protein>
<dbReference type="PANTHER" id="PTHR43181">
    <property type="entry name" value="2-C-METHYL-D-ERYTHRITOL 2,4-CYCLODIPHOSPHATE SYNTHASE, CHLOROPLASTIC"/>
    <property type="match status" value="1"/>
</dbReference>
<feature type="binding site" evidence="7">
    <location>
        <begin position="8"/>
        <end position="10"/>
    </location>
    <ligand>
        <name>4-CDP-2-C-methyl-D-erythritol 2-phosphate</name>
        <dbReference type="ChEBI" id="CHEBI:57919"/>
    </ligand>
</feature>
<keyword evidence="11" id="KW-1185">Reference proteome</keyword>
<evidence type="ECO:0000256" key="2">
    <source>
        <dbReference type="ARBA" id="ARBA00004709"/>
    </source>
</evidence>
<dbReference type="GO" id="GO:0046872">
    <property type="term" value="F:metal ion binding"/>
    <property type="evidence" value="ECO:0007669"/>
    <property type="project" value="UniProtKB-KW"/>
</dbReference>
<feature type="binding site" evidence="7">
    <location>
        <begin position="61"/>
        <end position="65"/>
    </location>
    <ligand>
        <name>4-CDP-2-C-methyl-D-erythritol 2-phosphate</name>
        <dbReference type="ChEBI" id="CHEBI:57919"/>
    </ligand>
</feature>
<feature type="binding site" evidence="7">
    <location>
        <begin position="56"/>
        <end position="58"/>
    </location>
    <ligand>
        <name>4-CDP-2-C-methyl-D-erythritol 2-phosphate</name>
        <dbReference type="ChEBI" id="CHEBI:57919"/>
    </ligand>
</feature>
<dbReference type="InterPro" id="IPR036571">
    <property type="entry name" value="MECDP_synthase_sf"/>
</dbReference>
<dbReference type="AlphaFoldDB" id="A0A2U1DM60"/>
<accession>A0A2U1DM60</accession>
<dbReference type="EC" id="4.6.1.12" evidence="3 7"/>
<feature type="binding site" evidence="7">
    <location>
        <position position="10"/>
    </location>
    <ligand>
        <name>a divalent metal cation</name>
        <dbReference type="ChEBI" id="CHEBI:60240"/>
    </ligand>
</feature>
<dbReference type="Pfam" id="PF02542">
    <property type="entry name" value="YgbB"/>
    <property type="match status" value="1"/>
</dbReference>
<feature type="binding site" evidence="7">
    <location>
        <begin position="34"/>
        <end position="35"/>
    </location>
    <ligand>
        <name>4-CDP-2-C-methyl-D-erythritol 2-phosphate</name>
        <dbReference type="ChEBI" id="CHEBI:57919"/>
    </ligand>
</feature>
<dbReference type="SUPFAM" id="SSF69765">
    <property type="entry name" value="IpsF-like"/>
    <property type="match status" value="1"/>
</dbReference>
<dbReference type="CDD" id="cd00554">
    <property type="entry name" value="MECDP_synthase"/>
    <property type="match status" value="1"/>
</dbReference>
<comment type="similarity">
    <text evidence="7 8">Belongs to the IspF family.</text>
</comment>
<comment type="catalytic activity">
    <reaction evidence="1 7 8">
        <text>4-CDP-2-C-methyl-D-erythritol 2-phosphate = 2-C-methyl-D-erythritol 2,4-cyclic diphosphate + CMP</text>
        <dbReference type="Rhea" id="RHEA:23864"/>
        <dbReference type="ChEBI" id="CHEBI:57919"/>
        <dbReference type="ChEBI" id="CHEBI:58483"/>
        <dbReference type="ChEBI" id="CHEBI:60377"/>
        <dbReference type="EC" id="4.6.1.12"/>
    </reaction>
</comment>
<name>A0A2U1DM60_9FIRM</name>
<dbReference type="GO" id="GO:0016114">
    <property type="term" value="P:terpenoid biosynthetic process"/>
    <property type="evidence" value="ECO:0007669"/>
    <property type="project" value="InterPro"/>
</dbReference>
<sequence>MRIGHGYDIHIFAEDRPLYIGGIKIRDNNGLLGHSDADVLIHAIMDSLLGAAGLRDIGYYFPDTDIKYKGVDSKVLLKEVMRMISDEGFKIVNIDATVVMEKPKLKDYIMPIREKLAEVMGISLSSINVKATTNEKQDAVGEGKAVEVFSVALIEEVL</sequence>
<evidence type="ECO:0000256" key="5">
    <source>
        <dbReference type="ARBA" id="ARBA00023229"/>
    </source>
</evidence>
<feature type="site" description="Transition state stabilizer" evidence="7">
    <location>
        <position position="34"/>
    </location>
</feature>
<feature type="binding site" evidence="7">
    <location>
        <begin position="132"/>
        <end position="135"/>
    </location>
    <ligand>
        <name>4-CDP-2-C-methyl-D-erythritol 2-phosphate</name>
        <dbReference type="ChEBI" id="CHEBI:57919"/>
    </ligand>
</feature>
<evidence type="ECO:0000256" key="4">
    <source>
        <dbReference type="ARBA" id="ARBA00022723"/>
    </source>
</evidence>